<organism evidence="1 2">
    <name type="scientific">Populus trichocarpa</name>
    <name type="common">Western balsam poplar</name>
    <name type="synonym">Populus balsamifera subsp. trichocarpa</name>
    <dbReference type="NCBI Taxonomy" id="3694"/>
    <lineage>
        <taxon>Eukaryota</taxon>
        <taxon>Viridiplantae</taxon>
        <taxon>Streptophyta</taxon>
        <taxon>Embryophyta</taxon>
        <taxon>Tracheophyta</taxon>
        <taxon>Spermatophyta</taxon>
        <taxon>Magnoliopsida</taxon>
        <taxon>eudicotyledons</taxon>
        <taxon>Gunneridae</taxon>
        <taxon>Pentapetalae</taxon>
        <taxon>rosids</taxon>
        <taxon>fabids</taxon>
        <taxon>Malpighiales</taxon>
        <taxon>Salicaceae</taxon>
        <taxon>Saliceae</taxon>
        <taxon>Populus</taxon>
    </lineage>
</organism>
<dbReference type="EMBL" id="CM009293">
    <property type="protein sequence ID" value="RQO89576.1"/>
    <property type="molecule type" value="Genomic_DNA"/>
</dbReference>
<protein>
    <submittedName>
        <fullName evidence="1">Uncharacterized protein</fullName>
    </submittedName>
</protein>
<dbReference type="Proteomes" id="UP000006729">
    <property type="component" value="Chromosome 4"/>
</dbReference>
<reference evidence="1 2" key="1">
    <citation type="journal article" date="2006" name="Science">
        <title>The genome of black cottonwood, Populus trichocarpa (Torr. &amp; Gray).</title>
        <authorList>
            <person name="Tuskan G.A."/>
            <person name="Difazio S."/>
            <person name="Jansson S."/>
            <person name="Bohlmann J."/>
            <person name="Grigoriev I."/>
            <person name="Hellsten U."/>
            <person name="Putnam N."/>
            <person name="Ralph S."/>
            <person name="Rombauts S."/>
            <person name="Salamov A."/>
            <person name="Schein J."/>
            <person name="Sterck L."/>
            <person name="Aerts A."/>
            <person name="Bhalerao R.R."/>
            <person name="Bhalerao R.P."/>
            <person name="Blaudez D."/>
            <person name="Boerjan W."/>
            <person name="Brun A."/>
            <person name="Brunner A."/>
            <person name="Busov V."/>
            <person name="Campbell M."/>
            <person name="Carlson J."/>
            <person name="Chalot M."/>
            <person name="Chapman J."/>
            <person name="Chen G.L."/>
            <person name="Cooper D."/>
            <person name="Coutinho P.M."/>
            <person name="Couturier J."/>
            <person name="Covert S."/>
            <person name="Cronk Q."/>
            <person name="Cunningham R."/>
            <person name="Davis J."/>
            <person name="Degroeve S."/>
            <person name="Dejardin A."/>
            <person name="Depamphilis C."/>
            <person name="Detter J."/>
            <person name="Dirks B."/>
            <person name="Dubchak I."/>
            <person name="Duplessis S."/>
            <person name="Ehlting J."/>
            <person name="Ellis B."/>
            <person name="Gendler K."/>
            <person name="Goodstein D."/>
            <person name="Gribskov M."/>
            <person name="Grimwood J."/>
            <person name="Groover A."/>
            <person name="Gunter L."/>
            <person name="Hamberger B."/>
            <person name="Heinze B."/>
            <person name="Helariutta Y."/>
            <person name="Henrissat B."/>
            <person name="Holligan D."/>
            <person name="Holt R."/>
            <person name="Huang W."/>
            <person name="Islam-Faridi N."/>
            <person name="Jones S."/>
            <person name="Jones-Rhoades M."/>
            <person name="Jorgensen R."/>
            <person name="Joshi C."/>
            <person name="Kangasjarvi J."/>
            <person name="Karlsson J."/>
            <person name="Kelleher C."/>
            <person name="Kirkpatrick R."/>
            <person name="Kirst M."/>
            <person name="Kohler A."/>
            <person name="Kalluri U."/>
            <person name="Larimer F."/>
            <person name="Leebens-Mack J."/>
            <person name="Leple J.C."/>
            <person name="Locascio P."/>
            <person name="Lou Y."/>
            <person name="Lucas S."/>
            <person name="Martin F."/>
            <person name="Montanini B."/>
            <person name="Napoli C."/>
            <person name="Nelson D.R."/>
            <person name="Nelson C."/>
            <person name="Nieminen K."/>
            <person name="Nilsson O."/>
            <person name="Pereda V."/>
            <person name="Peter G."/>
            <person name="Philippe R."/>
            <person name="Pilate G."/>
            <person name="Poliakov A."/>
            <person name="Razumovskaya J."/>
            <person name="Richardson P."/>
            <person name="Rinaldi C."/>
            <person name="Ritland K."/>
            <person name="Rouze P."/>
            <person name="Ryaboy D."/>
            <person name="Schmutz J."/>
            <person name="Schrader J."/>
            <person name="Segerman B."/>
            <person name="Shin H."/>
            <person name="Siddiqui A."/>
            <person name="Sterky F."/>
            <person name="Terry A."/>
            <person name="Tsai C.J."/>
            <person name="Uberbacher E."/>
            <person name="Unneberg P."/>
            <person name="Vahala J."/>
            <person name="Wall K."/>
            <person name="Wessler S."/>
            <person name="Yang G."/>
            <person name="Yin T."/>
            <person name="Douglas C."/>
            <person name="Marra M."/>
            <person name="Sandberg G."/>
            <person name="Van de Peer Y."/>
            <person name="Rokhsar D."/>
        </authorList>
    </citation>
    <scope>NUCLEOTIDE SEQUENCE [LARGE SCALE GENOMIC DNA]</scope>
    <source>
        <strain evidence="2">cv. Nisqually</strain>
    </source>
</reference>
<sequence>MLTKLVFFYIRSRRIEVHARTHIASFDQLSFKRKIRSCSVNQTRVVHFTSNRKRIIEFFSEVPMFLLILGPGRNSNRHPSRKLSAHLPSTCKHLSPTFHKGLIIFRDENLQTDHYLNVPRWMTKESMDSKSTTSDLRKKGGFSDALRNLAHLFHSL</sequence>
<dbReference type="InParanoid" id="A0A3N7EU73"/>
<accession>A0A3N7EU73</accession>
<evidence type="ECO:0000313" key="2">
    <source>
        <dbReference type="Proteomes" id="UP000006729"/>
    </source>
</evidence>
<keyword evidence="2" id="KW-1185">Reference proteome</keyword>
<proteinExistence type="predicted"/>
<evidence type="ECO:0000313" key="1">
    <source>
        <dbReference type="EMBL" id="RQO89576.1"/>
    </source>
</evidence>
<dbReference type="AlphaFoldDB" id="A0A3N7EU73"/>
<name>A0A3N7EU73_POPTR</name>
<gene>
    <name evidence="1" type="ORF">POPTR_004G198801</name>
</gene>